<evidence type="ECO:0000313" key="5">
    <source>
        <dbReference type="Proteomes" id="UP000504610"/>
    </source>
</evidence>
<feature type="domain" description="Transposase-associated" evidence="4">
    <location>
        <begin position="8"/>
        <end position="77"/>
    </location>
</feature>
<feature type="domain" description="DUF4218" evidence="3">
    <location>
        <begin position="662"/>
        <end position="767"/>
    </location>
</feature>
<dbReference type="Pfam" id="PF13952">
    <property type="entry name" value="DUF4216"/>
    <property type="match status" value="1"/>
</dbReference>
<sequence length="1079" mass="124748">MYAHKDSSGRVTDEFLSGAEIFMYQAGQTPLTKETGKMLCPCRKCNNTKFAASDTVWKHIVNRGFTPHYYIWFNHGEGDSRNEASSSNQVENVRNRVEPHLPSESVIQEDHMVDHDRMHDMVTDAFRETTSVIGEVENVEGPNLDAKRFYEMLAAANEPIYEGCREEYLPEENLCAESYYEIQKLVHSLGLPSEMIDVCIDNCMIYWGKDAELLECKFCKKPRYKPQGRGRNRVPYQRMWYLPIKDRLKRLYQSAKTAASMRWHAEHDQKEGEINQPSDAKAWKHLNSVYPDFASNPRNVYLGLCTDGFSPFGMSGRQYSLWPVFLTPYNLPPKMCMEKELLFMSILIPGPKHPKRSLDVFLQPLIEELKELWSTSVQTYDCSTKTNLTMRAVLLWTISDFPAYGMLSGWTTHGRLSCPYCMGSTDAFQLKNGRKTSWFDCHRRFLPINHPYRRNKKLFRSKKVVRDTAPSYLSGEEIEKDIDYYGGCSTVIKGGNCHTPANMSDGYGTQHNWHKKSIFWELPYWKDLLLRHNLDVMHIEKNFFDNIINTLLNVPGKTKENKNSRLDLPALCSRIELHIRNDGRIPVPIFRLSAEAKAALFKWVSSDVKFSDGYVSNLSRCVDHQGQKFSGMKSHDCHVFMQRLLPFAFAELLPKNVHEALADVIRQLDENIRILMCNLEKIFPPSFFDVMEHLVIHLPYEALLRGPVHNGWMYPYERAMKYLKGKAKNLARVEGSIVAGSLNEETSHFTSYYFGSQVQTRKRTTSRYDDGGVIPTYFGEDVPDIFCQIGRLGGKLKEVWWSSSEDAHSAHTYILLNCEEIELFESDFVAQVEEAIPGVSNNDLNKRKDQHFVKWLKTQVQYDDQFYPQWFHELIQGPVGKVTTAPMYFTRGYTFHTYEYGSRRATMNYGVCVKGETDFYRIIQGIIEVEFPGVIKLKCVLFKCDWFDPTINRGVRYIKFGVVDVNATRRYNKFEPYILASQADQVCFVPYPRIRQSGISWLAAMKVTPRSRVLSTDEQPPLQEDAVNEVEVPEQAEDVILLIDPHNLGYEELPEDTMDEANEDEFEENDEVDDVFDDE</sequence>
<evidence type="ECO:0000259" key="2">
    <source>
        <dbReference type="Pfam" id="PF13952"/>
    </source>
</evidence>
<dbReference type="Pfam" id="PF13963">
    <property type="entry name" value="Transpos_assoc"/>
    <property type="match status" value="1"/>
</dbReference>
<dbReference type="InterPro" id="IPR025452">
    <property type="entry name" value="DUF4218"/>
</dbReference>
<protein>
    <submittedName>
        <fullName evidence="6">Uncharacterized protein LOC130506009</fullName>
    </submittedName>
</protein>
<keyword evidence="5" id="KW-1185">Reference proteome</keyword>
<feature type="domain" description="DUF4216" evidence="2">
    <location>
        <begin position="928"/>
        <end position="995"/>
    </location>
</feature>
<gene>
    <name evidence="6" type="primary">LOC130506009</name>
</gene>
<feature type="region of interest" description="Disordered" evidence="1">
    <location>
        <begin position="1051"/>
        <end position="1079"/>
    </location>
</feature>
<dbReference type="KEGG" id="rsz:130506009"/>
<dbReference type="PANTHER" id="PTHR10775:SF183">
    <property type="entry name" value="TRANSPOSON, EN_SPM-LIKE, TRANSPOSASE-ASSOCIATED DOMAIN PROTEIN-RELATED"/>
    <property type="match status" value="1"/>
</dbReference>
<evidence type="ECO:0000313" key="6">
    <source>
        <dbReference type="RefSeq" id="XP_056856594.1"/>
    </source>
</evidence>
<dbReference type="InterPro" id="IPR029480">
    <property type="entry name" value="Transpos_assoc"/>
</dbReference>
<evidence type="ECO:0000259" key="3">
    <source>
        <dbReference type="Pfam" id="PF13960"/>
    </source>
</evidence>
<proteinExistence type="predicted"/>
<reference evidence="6" key="1">
    <citation type="submission" date="2025-08" db="UniProtKB">
        <authorList>
            <consortium name="RefSeq"/>
        </authorList>
    </citation>
    <scope>IDENTIFICATION</scope>
    <source>
        <tissue evidence="6">Leaf</tissue>
    </source>
</reference>
<dbReference type="AlphaFoldDB" id="A0A9W3CYD9"/>
<feature type="compositionally biased region" description="Acidic residues" evidence="1">
    <location>
        <begin position="1052"/>
        <end position="1079"/>
    </location>
</feature>
<dbReference type="InterPro" id="IPR025312">
    <property type="entry name" value="DUF4216"/>
</dbReference>
<name>A0A9W3CYD9_RAPSA</name>
<dbReference type="PANTHER" id="PTHR10775">
    <property type="entry name" value="OS08G0208400 PROTEIN"/>
    <property type="match status" value="1"/>
</dbReference>
<dbReference type="Pfam" id="PF13960">
    <property type="entry name" value="DUF4218"/>
    <property type="match status" value="1"/>
</dbReference>
<dbReference type="OrthoDB" id="1666096at2759"/>
<evidence type="ECO:0000259" key="4">
    <source>
        <dbReference type="Pfam" id="PF13963"/>
    </source>
</evidence>
<evidence type="ECO:0000256" key="1">
    <source>
        <dbReference type="SAM" id="MobiDB-lite"/>
    </source>
</evidence>
<dbReference type="Pfam" id="PF02992">
    <property type="entry name" value="Transposase_21"/>
    <property type="match status" value="1"/>
</dbReference>
<dbReference type="RefSeq" id="XP_056856594.1">
    <property type="nucleotide sequence ID" value="XM_057000614.1"/>
</dbReference>
<dbReference type="InterPro" id="IPR004242">
    <property type="entry name" value="Transposase_21"/>
</dbReference>
<dbReference type="Proteomes" id="UP000504610">
    <property type="component" value="Unplaced"/>
</dbReference>
<accession>A0A9W3CYD9</accession>
<organism evidence="5 6">
    <name type="scientific">Raphanus sativus</name>
    <name type="common">Radish</name>
    <name type="synonym">Raphanus raphanistrum var. sativus</name>
    <dbReference type="NCBI Taxonomy" id="3726"/>
    <lineage>
        <taxon>Eukaryota</taxon>
        <taxon>Viridiplantae</taxon>
        <taxon>Streptophyta</taxon>
        <taxon>Embryophyta</taxon>
        <taxon>Tracheophyta</taxon>
        <taxon>Spermatophyta</taxon>
        <taxon>Magnoliopsida</taxon>
        <taxon>eudicotyledons</taxon>
        <taxon>Gunneridae</taxon>
        <taxon>Pentapetalae</taxon>
        <taxon>rosids</taxon>
        <taxon>malvids</taxon>
        <taxon>Brassicales</taxon>
        <taxon>Brassicaceae</taxon>
        <taxon>Brassiceae</taxon>
        <taxon>Raphanus</taxon>
    </lineage>
</organism>
<dbReference type="GeneID" id="130506009"/>